<dbReference type="HOGENOM" id="CLU_780149_0_0_9"/>
<keyword evidence="1" id="KW-0732">Signal</keyword>
<sequence length="358" mass="38855">MKRRRNVLILLSLLGLVAIVLFGCNQQQTTPQQVVNQAANMLTAATYVGNDTCQGCHANKFNVVPNTGHFKSFKPLSDYPMAQTLGPITVFDAVNTDKPTSATIDLSKNTTYGVMMDDYIVAQAPAGFKDKYYRVAAVEKAGDKWNIKSASQKDIDKDGKADWVAESAQTCVNCHASGVPSGSPTAGFSCESCHGPGSVHANATYADKKTTMKLSTAEESCINCHKSDPVKDKDGNFVTDNHHGTRNFFASKHAQTGEINGCLTCHGPHKANASGVLLKKDTPLEICNDCHEGKLDQAKIDQIMWKNPSDAYGHITRDHSFTAMKYADLGDDPATKPIEIKNQTMIDLIKKSLPELAK</sequence>
<dbReference type="Pfam" id="PF13435">
    <property type="entry name" value="Cytochrome_C554"/>
    <property type="match status" value="1"/>
</dbReference>
<evidence type="ECO:0000259" key="3">
    <source>
        <dbReference type="Pfam" id="PF13435"/>
    </source>
</evidence>
<dbReference type="OrthoDB" id="9814800at2"/>
<dbReference type="KEGG" id="dmt:DESME_10925"/>
<dbReference type="Pfam" id="PF09699">
    <property type="entry name" value="Paired_CXXCH_1"/>
    <property type="match status" value="1"/>
</dbReference>
<dbReference type="RefSeq" id="WP_006715972.1">
    <property type="nucleotide sequence ID" value="NZ_CP007032.1"/>
</dbReference>
<organism evidence="4 5">
    <name type="scientific">Desulfitobacterium metallireducens DSM 15288</name>
    <dbReference type="NCBI Taxonomy" id="871968"/>
    <lineage>
        <taxon>Bacteria</taxon>
        <taxon>Bacillati</taxon>
        <taxon>Bacillota</taxon>
        <taxon>Clostridia</taxon>
        <taxon>Eubacteriales</taxon>
        <taxon>Desulfitobacteriaceae</taxon>
        <taxon>Desulfitobacterium</taxon>
    </lineage>
</organism>
<dbReference type="PANTHER" id="PTHR35038:SF8">
    <property type="entry name" value="C-TYPE POLYHEME CYTOCHROME OMCC"/>
    <property type="match status" value="1"/>
</dbReference>
<dbReference type="Gene3D" id="1.10.1130.10">
    <property type="entry name" value="Flavocytochrome C3, Chain A"/>
    <property type="match status" value="1"/>
</dbReference>
<proteinExistence type="predicted"/>
<reference evidence="4 5" key="1">
    <citation type="submission" date="2013-12" db="EMBL/GenBank/DDBJ databases">
        <authorList>
            <consortium name="DOE Joint Genome Institute"/>
            <person name="Smidt H."/>
            <person name="Huntemann M."/>
            <person name="Han J."/>
            <person name="Chen A."/>
            <person name="Kyrpides N."/>
            <person name="Mavromatis K."/>
            <person name="Markowitz V."/>
            <person name="Palaniappan K."/>
            <person name="Ivanova N."/>
            <person name="Schaumberg A."/>
            <person name="Pati A."/>
            <person name="Liolios K."/>
            <person name="Nordberg H.P."/>
            <person name="Cantor M.N."/>
            <person name="Hua S.X."/>
            <person name="Woyke T."/>
        </authorList>
    </citation>
    <scope>NUCLEOTIDE SEQUENCE [LARGE SCALE GENOMIC DNA]</scope>
    <source>
        <strain evidence="5">DSM 15288</strain>
    </source>
</reference>
<protein>
    <recommendedName>
        <fullName evidence="6">Doubled CXXCH motif domain-containing protein</fullName>
    </recommendedName>
</protein>
<dbReference type="Proteomes" id="UP000010847">
    <property type="component" value="Chromosome"/>
</dbReference>
<dbReference type="PANTHER" id="PTHR35038">
    <property type="entry name" value="DISSIMILATORY SULFITE REDUCTASE SIRA"/>
    <property type="match status" value="1"/>
</dbReference>
<dbReference type="PROSITE" id="PS51257">
    <property type="entry name" value="PROKAR_LIPOPROTEIN"/>
    <property type="match status" value="1"/>
</dbReference>
<evidence type="ECO:0000313" key="5">
    <source>
        <dbReference type="Proteomes" id="UP000010847"/>
    </source>
</evidence>
<evidence type="ECO:0000256" key="1">
    <source>
        <dbReference type="ARBA" id="ARBA00022729"/>
    </source>
</evidence>
<feature type="domain" description="Doubled CXXCH motif" evidence="2">
    <location>
        <begin position="261"/>
        <end position="294"/>
    </location>
</feature>
<dbReference type="InterPro" id="IPR036280">
    <property type="entry name" value="Multihaem_cyt_sf"/>
</dbReference>
<feature type="domain" description="Cytochrome c-552/4" evidence="3">
    <location>
        <begin position="142"/>
        <end position="195"/>
    </location>
</feature>
<dbReference type="EMBL" id="CP007032">
    <property type="protein sequence ID" value="AHF07488.1"/>
    <property type="molecule type" value="Genomic_DNA"/>
</dbReference>
<accession>W0ED78</accession>
<dbReference type="InterPro" id="IPR010177">
    <property type="entry name" value="Paired_CXXCH_1"/>
</dbReference>
<dbReference type="STRING" id="871968.DESME_10925"/>
<name>W0ED78_9FIRM</name>
<evidence type="ECO:0008006" key="6">
    <source>
        <dbReference type="Google" id="ProtNLM"/>
    </source>
</evidence>
<dbReference type="InterPro" id="IPR023155">
    <property type="entry name" value="Cyt_c-552/4"/>
</dbReference>
<evidence type="ECO:0000313" key="4">
    <source>
        <dbReference type="EMBL" id="AHF07488.1"/>
    </source>
</evidence>
<gene>
    <name evidence="4" type="ORF">DESME_10925</name>
</gene>
<dbReference type="InterPro" id="IPR051829">
    <property type="entry name" value="Multiheme_Cytochr_ET"/>
</dbReference>
<dbReference type="AlphaFoldDB" id="W0ED78"/>
<dbReference type="eggNOG" id="COG3303">
    <property type="taxonomic scope" value="Bacteria"/>
</dbReference>
<dbReference type="CDD" id="cd08168">
    <property type="entry name" value="Cytochrom_C3"/>
    <property type="match status" value="1"/>
</dbReference>
<evidence type="ECO:0000259" key="2">
    <source>
        <dbReference type="Pfam" id="PF09699"/>
    </source>
</evidence>
<keyword evidence="5" id="KW-1185">Reference proteome</keyword>
<dbReference type="SUPFAM" id="SSF48695">
    <property type="entry name" value="Multiheme cytochromes"/>
    <property type="match status" value="1"/>
</dbReference>